<feature type="non-terminal residue" evidence="7">
    <location>
        <position position="283"/>
    </location>
</feature>
<evidence type="ECO:0008006" key="9">
    <source>
        <dbReference type="Google" id="ProtNLM"/>
    </source>
</evidence>
<accession>A0A4U0VVT0</accession>
<comment type="subcellular location">
    <subcellularLocation>
        <location evidence="1">Membrane</location>
        <topology evidence="1">Multi-pass membrane protein</topology>
    </subcellularLocation>
</comment>
<gene>
    <name evidence="7" type="ORF">B0A49_12101</name>
</gene>
<dbReference type="GO" id="GO:0022857">
    <property type="term" value="F:transmembrane transporter activity"/>
    <property type="evidence" value="ECO:0007669"/>
    <property type="project" value="TreeGrafter"/>
</dbReference>
<organism evidence="7 8">
    <name type="scientific">Cryomyces minteri</name>
    <dbReference type="NCBI Taxonomy" id="331657"/>
    <lineage>
        <taxon>Eukaryota</taxon>
        <taxon>Fungi</taxon>
        <taxon>Dikarya</taxon>
        <taxon>Ascomycota</taxon>
        <taxon>Pezizomycotina</taxon>
        <taxon>Dothideomycetes</taxon>
        <taxon>Dothideomycetes incertae sedis</taxon>
        <taxon>Cryomyces</taxon>
    </lineage>
</organism>
<dbReference type="SUPFAM" id="SSF103473">
    <property type="entry name" value="MFS general substrate transporter"/>
    <property type="match status" value="1"/>
</dbReference>
<feature type="transmembrane region" description="Helical" evidence="5">
    <location>
        <begin position="73"/>
        <end position="99"/>
    </location>
</feature>
<comment type="caution">
    <text evidence="7">The sequence shown here is derived from an EMBL/GenBank/DDBJ whole genome shotgun (WGS) entry which is preliminary data.</text>
</comment>
<reference evidence="7 8" key="1">
    <citation type="submission" date="2017-03" db="EMBL/GenBank/DDBJ databases">
        <title>Genomes of endolithic fungi from Antarctica.</title>
        <authorList>
            <person name="Coleine C."/>
            <person name="Masonjones S."/>
            <person name="Stajich J.E."/>
        </authorList>
    </citation>
    <scope>NUCLEOTIDE SEQUENCE [LARGE SCALE GENOMIC DNA]</scope>
    <source>
        <strain evidence="7 8">CCFEE 5187</strain>
    </source>
</reference>
<feature type="chain" id="PRO_5020527929" description="Major facilitator superfamily (MFS) profile domain-containing protein" evidence="6">
    <location>
        <begin position="19"/>
        <end position="283"/>
    </location>
</feature>
<evidence type="ECO:0000256" key="3">
    <source>
        <dbReference type="ARBA" id="ARBA00022989"/>
    </source>
</evidence>
<evidence type="ECO:0000256" key="2">
    <source>
        <dbReference type="ARBA" id="ARBA00022692"/>
    </source>
</evidence>
<keyword evidence="8" id="KW-1185">Reference proteome</keyword>
<feature type="transmembrane region" description="Helical" evidence="5">
    <location>
        <begin position="187"/>
        <end position="209"/>
    </location>
</feature>
<protein>
    <recommendedName>
        <fullName evidence="9">Major facilitator superfamily (MFS) profile domain-containing protein</fullName>
    </recommendedName>
</protein>
<evidence type="ECO:0000256" key="4">
    <source>
        <dbReference type="ARBA" id="ARBA00023136"/>
    </source>
</evidence>
<name>A0A4U0VVT0_9PEZI</name>
<evidence type="ECO:0000256" key="5">
    <source>
        <dbReference type="SAM" id="Phobius"/>
    </source>
</evidence>
<feature type="transmembrane region" description="Helical" evidence="5">
    <location>
        <begin position="154"/>
        <end position="175"/>
    </location>
</feature>
<sequence length="283" mass="31256">MLGLGMILVIFLGDETYYDPETAKRQVMDAVNGKSKSLIHFKKLFGITGYKAHYKGVGSTIKTMGIMVCRPHFLALCVFYMLTFMWAIGLNTTLTLFLAPPPPKGYGYSSLTIALFYLSPMIAAIVGELFGHWFNDFIANRYIRRSGGAFEPEVRLWTVYISSTFLVAALVLYGYGIERHWPWIGLTMAWAMYSFGIVTATVAITAYALDVFPHHGVEAAAIINMFRTSGRFIVNYSQVDWAVNLGAITSFGTEAGIVAAVCFAVVALQIFGAKSRSKFPSPP</sequence>
<dbReference type="InterPro" id="IPR036259">
    <property type="entry name" value="MFS_trans_sf"/>
</dbReference>
<feature type="transmembrane region" description="Helical" evidence="5">
    <location>
        <begin position="255"/>
        <end position="273"/>
    </location>
</feature>
<keyword evidence="4 5" id="KW-0472">Membrane</keyword>
<dbReference type="OrthoDB" id="2533084at2759"/>
<evidence type="ECO:0000313" key="8">
    <source>
        <dbReference type="Proteomes" id="UP000308768"/>
    </source>
</evidence>
<keyword evidence="6" id="KW-0732">Signal</keyword>
<feature type="signal peptide" evidence="6">
    <location>
        <begin position="1"/>
        <end position="18"/>
    </location>
</feature>
<dbReference type="Proteomes" id="UP000308768">
    <property type="component" value="Unassembled WGS sequence"/>
</dbReference>
<dbReference type="AlphaFoldDB" id="A0A4U0VVT0"/>
<dbReference type="STRING" id="331657.A0A4U0VVT0"/>
<dbReference type="EMBL" id="NAJN01002363">
    <property type="protein sequence ID" value="TKA53778.1"/>
    <property type="molecule type" value="Genomic_DNA"/>
</dbReference>
<keyword evidence="2 5" id="KW-0812">Transmembrane</keyword>
<dbReference type="PANTHER" id="PTHR23502">
    <property type="entry name" value="MAJOR FACILITATOR SUPERFAMILY"/>
    <property type="match status" value="1"/>
</dbReference>
<evidence type="ECO:0000313" key="7">
    <source>
        <dbReference type="EMBL" id="TKA53778.1"/>
    </source>
</evidence>
<evidence type="ECO:0000256" key="1">
    <source>
        <dbReference type="ARBA" id="ARBA00004141"/>
    </source>
</evidence>
<dbReference type="PANTHER" id="PTHR23502:SF187">
    <property type="entry name" value="TRANSPORTER, PUTATIVE (AFU_ORTHOLOGUE AFUA_2G17840)-RELATED"/>
    <property type="match status" value="1"/>
</dbReference>
<dbReference type="GO" id="GO:0005886">
    <property type="term" value="C:plasma membrane"/>
    <property type="evidence" value="ECO:0007669"/>
    <property type="project" value="TreeGrafter"/>
</dbReference>
<keyword evidence="3 5" id="KW-1133">Transmembrane helix</keyword>
<evidence type="ECO:0000256" key="6">
    <source>
        <dbReference type="SAM" id="SignalP"/>
    </source>
</evidence>
<feature type="transmembrane region" description="Helical" evidence="5">
    <location>
        <begin position="111"/>
        <end position="134"/>
    </location>
</feature>
<proteinExistence type="predicted"/>